<comment type="caution">
    <text evidence="1">The sequence shown here is derived from an EMBL/GenBank/DDBJ whole genome shotgun (WGS) entry which is preliminary data.</text>
</comment>
<feature type="non-terminal residue" evidence="1">
    <location>
        <position position="1"/>
    </location>
</feature>
<sequence length="167" mass="18831">QVLGVNLVLMNLIDLSILPVSVALDHEENQQNHSDFSDMELQDPNTRLPINVAREVFSMFNLVGCPLLLACMCIERYLAVLRPVLYLRLRKWEYRMVVSAVVWCVTLSFCLIAGIVRNISVIMVPVSIMISSLFLVMLTCLGFMVHALWQQSPAHTSFGKQAHSESP</sequence>
<reference evidence="1" key="1">
    <citation type="submission" date="2020-04" db="EMBL/GenBank/DDBJ databases">
        <title>A chromosome-scale assembly and high-density genetic map of the yellow drum (Nibea albiflora) genome.</title>
        <authorList>
            <person name="Xu D."/>
            <person name="Zhang W."/>
            <person name="Chen R."/>
            <person name="Tan P."/>
            <person name="Wang L."/>
            <person name="Song H."/>
            <person name="Tian L."/>
            <person name="Zhu Q."/>
            <person name="Wang B."/>
        </authorList>
    </citation>
    <scope>NUCLEOTIDE SEQUENCE</scope>
    <source>
        <strain evidence="1">ZJHYS-2018</strain>
    </source>
</reference>
<evidence type="ECO:0000313" key="1">
    <source>
        <dbReference type="EMBL" id="KAG8005788.1"/>
    </source>
</evidence>
<feature type="non-terminal residue" evidence="1">
    <location>
        <position position="167"/>
    </location>
</feature>
<evidence type="ECO:0000313" key="2">
    <source>
        <dbReference type="Proteomes" id="UP000805704"/>
    </source>
</evidence>
<keyword evidence="2" id="KW-1185">Reference proteome</keyword>
<dbReference type="EMBL" id="CM024810">
    <property type="protein sequence ID" value="KAG8005788.1"/>
    <property type="molecule type" value="Genomic_DNA"/>
</dbReference>
<name>A0ACB7EVT6_NIBAL</name>
<dbReference type="Proteomes" id="UP000805704">
    <property type="component" value="Chromosome 22"/>
</dbReference>
<protein>
    <submittedName>
        <fullName evidence="1">Uncharacterized protein</fullName>
    </submittedName>
</protein>
<organism evidence="1 2">
    <name type="scientific">Nibea albiflora</name>
    <name type="common">Yellow drum</name>
    <name type="synonym">Corvina albiflora</name>
    <dbReference type="NCBI Taxonomy" id="240163"/>
    <lineage>
        <taxon>Eukaryota</taxon>
        <taxon>Metazoa</taxon>
        <taxon>Chordata</taxon>
        <taxon>Craniata</taxon>
        <taxon>Vertebrata</taxon>
        <taxon>Euteleostomi</taxon>
        <taxon>Actinopterygii</taxon>
        <taxon>Neopterygii</taxon>
        <taxon>Teleostei</taxon>
        <taxon>Neoteleostei</taxon>
        <taxon>Acanthomorphata</taxon>
        <taxon>Eupercaria</taxon>
        <taxon>Sciaenidae</taxon>
        <taxon>Nibea</taxon>
    </lineage>
</organism>
<accession>A0ACB7EVT6</accession>
<proteinExistence type="predicted"/>
<gene>
    <name evidence="1" type="ORF">GBF38_001777</name>
</gene>